<protein>
    <submittedName>
        <fullName evidence="3">Tripartite tricarboxylate transporter TctB family protein</fullName>
    </submittedName>
</protein>
<proteinExistence type="predicted"/>
<keyword evidence="4" id="KW-1185">Reference proteome</keyword>
<name>A0ABW2QQU6_9BURK</name>
<keyword evidence="1" id="KW-1133">Transmembrane helix</keyword>
<reference evidence="4" key="1">
    <citation type="journal article" date="2019" name="Int. J. Syst. Evol. Microbiol.">
        <title>The Global Catalogue of Microorganisms (GCM) 10K type strain sequencing project: providing services to taxonomists for standard genome sequencing and annotation.</title>
        <authorList>
            <consortium name="The Broad Institute Genomics Platform"/>
            <consortium name="The Broad Institute Genome Sequencing Center for Infectious Disease"/>
            <person name="Wu L."/>
            <person name="Ma J."/>
        </authorList>
    </citation>
    <scope>NUCLEOTIDE SEQUENCE [LARGE SCALE GENOMIC DNA]</scope>
    <source>
        <strain evidence="4">CGMCC 1.12371</strain>
    </source>
</reference>
<dbReference type="InterPro" id="IPR009936">
    <property type="entry name" value="DUF1468"/>
</dbReference>
<dbReference type="RefSeq" id="WP_382226942.1">
    <property type="nucleotide sequence ID" value="NZ_JBHTCA010000023.1"/>
</dbReference>
<keyword evidence="1" id="KW-0812">Transmembrane</keyword>
<gene>
    <name evidence="3" type="ORF">ACFQPB_19625</name>
</gene>
<evidence type="ECO:0000313" key="3">
    <source>
        <dbReference type="EMBL" id="MFC7411077.1"/>
    </source>
</evidence>
<feature type="transmembrane region" description="Helical" evidence="1">
    <location>
        <begin position="49"/>
        <end position="67"/>
    </location>
</feature>
<dbReference type="EMBL" id="JBHTCA010000023">
    <property type="protein sequence ID" value="MFC7411077.1"/>
    <property type="molecule type" value="Genomic_DNA"/>
</dbReference>
<accession>A0ABW2QQU6</accession>
<keyword evidence="1" id="KW-0472">Membrane</keyword>
<feature type="transmembrane region" description="Helical" evidence="1">
    <location>
        <begin position="143"/>
        <end position="165"/>
    </location>
</feature>
<feature type="domain" description="DUF1468" evidence="2">
    <location>
        <begin position="17"/>
        <end position="166"/>
    </location>
</feature>
<evidence type="ECO:0000313" key="4">
    <source>
        <dbReference type="Proteomes" id="UP001596501"/>
    </source>
</evidence>
<dbReference type="Pfam" id="PF07331">
    <property type="entry name" value="TctB"/>
    <property type="match status" value="1"/>
</dbReference>
<comment type="caution">
    <text evidence="3">The sequence shown here is derived from an EMBL/GenBank/DDBJ whole genome shotgun (WGS) entry which is preliminary data.</text>
</comment>
<evidence type="ECO:0000256" key="1">
    <source>
        <dbReference type="SAM" id="Phobius"/>
    </source>
</evidence>
<evidence type="ECO:0000259" key="2">
    <source>
        <dbReference type="Pfam" id="PF07331"/>
    </source>
</evidence>
<feature type="transmembrane region" description="Helical" evidence="1">
    <location>
        <begin position="90"/>
        <end position="122"/>
    </location>
</feature>
<dbReference type="Proteomes" id="UP001596501">
    <property type="component" value="Unassembled WGS sequence"/>
</dbReference>
<sequence length="174" mass="18023">MGEAPNRVEQAALPEVLIGVGVLALAAFLAWGATGISAEAGYAGVGPNFLPWVVSAALAACGVWLLWEARTGGYRDREPPSGADKGDWPAFVWVSAGILANAALITTLGFILSCALCFVLAVRGLRLAEGKGGGGWRQSVKDAMVGLLIAAPVYWLFTKVLAVNLPGLTSTGWL</sequence>
<organism evidence="3 4">
    <name type="scientific">Hydrogenophaga atypica</name>
    <dbReference type="NCBI Taxonomy" id="249409"/>
    <lineage>
        <taxon>Bacteria</taxon>
        <taxon>Pseudomonadati</taxon>
        <taxon>Pseudomonadota</taxon>
        <taxon>Betaproteobacteria</taxon>
        <taxon>Burkholderiales</taxon>
        <taxon>Comamonadaceae</taxon>
        <taxon>Hydrogenophaga</taxon>
    </lineage>
</organism>
<feature type="transmembrane region" description="Helical" evidence="1">
    <location>
        <begin position="16"/>
        <end position="37"/>
    </location>
</feature>